<sequence>MDHAEDLNILEPFSSNIKGKETTSVPVPESLDGVVGCHTSEALKVLEICHEDGIQELYRSPEFRMFQYKVDNCPCAESDLHDHDWTECPFAHPGEKARRRDPRKYQYTCNACPDFRKGTCKRGDVCPYAHGVFECWLHPSKYCTQMCKDTLACTRTVCFFAHRPEELRVVEPSPDPSPELLSLKAISSLPLPSLSGPVDHLLTESSSCFSPLPHYPTLSEVGSSQGLSLNSSTESSKSLVRYPVGSNSMALSNMKHQRIDSAGIKHDKSAVHNSSKLDPQKLAGLLGNLQMRERGSGMQYQQVPPPPRTQPSAAMAAPSYKQLHQVNVGSTWSTVSPQATYISTQPVPTTLLTPQYSPSVITGHSLLTQQAQAVDLTHPLLAGALQAGVLPQVLAQLTPQQLELLSQQQPQMRSLVSVNEGMGSGDVVWTQNRQASGASGLGVSMTPGTLVPQHVLLQQHQQQQQQPQQVLILQQHQEKPQHQQQWSLKVGIPLTQTVMPAPSLSYHVLQHDQMPGTLMAQNNGLVSSNMVDEHYMW</sequence>
<dbReference type="Proteomes" id="UP000232323">
    <property type="component" value="Unassembled WGS sequence"/>
</dbReference>
<organism evidence="7 8">
    <name type="scientific">Chlamydomonas eustigma</name>
    <dbReference type="NCBI Taxonomy" id="1157962"/>
    <lineage>
        <taxon>Eukaryota</taxon>
        <taxon>Viridiplantae</taxon>
        <taxon>Chlorophyta</taxon>
        <taxon>core chlorophytes</taxon>
        <taxon>Chlorophyceae</taxon>
        <taxon>CS clade</taxon>
        <taxon>Chlamydomonadales</taxon>
        <taxon>Chlamydomonadaceae</taxon>
        <taxon>Chlamydomonas</taxon>
    </lineage>
</organism>
<reference evidence="7 8" key="1">
    <citation type="submission" date="2017-08" db="EMBL/GenBank/DDBJ databases">
        <title>Acidophilic green algal genome provides insights into adaptation to an acidic environment.</title>
        <authorList>
            <person name="Hirooka S."/>
            <person name="Hirose Y."/>
            <person name="Kanesaki Y."/>
            <person name="Higuchi S."/>
            <person name="Fujiwara T."/>
            <person name="Onuma R."/>
            <person name="Era A."/>
            <person name="Ohbayashi R."/>
            <person name="Uzuka A."/>
            <person name="Nozaki H."/>
            <person name="Yoshikawa H."/>
            <person name="Miyagishima S.Y."/>
        </authorList>
    </citation>
    <scope>NUCLEOTIDE SEQUENCE [LARGE SCALE GENOMIC DNA]</scope>
    <source>
        <strain evidence="7 8">NIES-2499</strain>
    </source>
</reference>
<evidence type="ECO:0000256" key="2">
    <source>
        <dbReference type="ARBA" id="ARBA00022771"/>
    </source>
</evidence>
<evidence type="ECO:0000259" key="6">
    <source>
        <dbReference type="PROSITE" id="PS50103"/>
    </source>
</evidence>
<keyword evidence="1 5" id="KW-0479">Metal-binding</keyword>
<keyword evidence="8" id="KW-1185">Reference proteome</keyword>
<feature type="zinc finger region" description="C3H1-type" evidence="5">
    <location>
        <begin position="111"/>
        <end position="133"/>
    </location>
</feature>
<dbReference type="Pfam" id="PF00642">
    <property type="entry name" value="zf-CCCH"/>
    <property type="match status" value="1"/>
</dbReference>
<dbReference type="PANTHER" id="PTHR14493:SF50">
    <property type="entry name" value="RING FINGER PROTEIN UNKEMPT"/>
    <property type="match status" value="1"/>
</dbReference>
<dbReference type="InterPro" id="IPR045234">
    <property type="entry name" value="Unkempt-like"/>
</dbReference>
<evidence type="ECO:0000256" key="3">
    <source>
        <dbReference type="ARBA" id="ARBA00022833"/>
    </source>
</evidence>
<feature type="domain" description="C3H1-type" evidence="6">
    <location>
        <begin position="111"/>
        <end position="133"/>
    </location>
</feature>
<dbReference type="Gene3D" id="3.30.1370.210">
    <property type="match status" value="1"/>
</dbReference>
<evidence type="ECO:0000313" key="7">
    <source>
        <dbReference type="EMBL" id="GAX81257.1"/>
    </source>
</evidence>
<protein>
    <recommendedName>
        <fullName evidence="6">C3H1-type domain-containing protein</fullName>
    </recommendedName>
</protein>
<dbReference type="EMBL" id="BEGY01000063">
    <property type="protein sequence ID" value="GAX81257.1"/>
    <property type="molecule type" value="Genomic_DNA"/>
</dbReference>
<dbReference type="OrthoDB" id="749011at2759"/>
<dbReference type="GO" id="GO:0003677">
    <property type="term" value="F:DNA binding"/>
    <property type="evidence" value="ECO:0007669"/>
    <property type="project" value="UniProtKB-KW"/>
</dbReference>
<dbReference type="AlphaFoldDB" id="A0A250XDU4"/>
<gene>
    <name evidence="7" type="ORF">CEUSTIGMA_g8689.t1</name>
</gene>
<dbReference type="PROSITE" id="PS50103">
    <property type="entry name" value="ZF_C3H1"/>
    <property type="match status" value="1"/>
</dbReference>
<dbReference type="InterPro" id="IPR057444">
    <property type="entry name" value="Znf-CCCH_AtC3H23-like"/>
</dbReference>
<keyword evidence="3 5" id="KW-0862">Zinc</keyword>
<name>A0A250XDU4_9CHLO</name>
<evidence type="ECO:0000256" key="5">
    <source>
        <dbReference type="PROSITE-ProRule" id="PRU00723"/>
    </source>
</evidence>
<keyword evidence="4" id="KW-0238">DNA-binding</keyword>
<keyword evidence="2 5" id="KW-0863">Zinc-finger</keyword>
<dbReference type="Pfam" id="PF25512">
    <property type="entry name" value="zf-CCCH_AtC3H23"/>
    <property type="match status" value="1"/>
</dbReference>
<dbReference type="SMART" id="SM00356">
    <property type="entry name" value="ZnF_C3H1"/>
    <property type="match status" value="1"/>
</dbReference>
<dbReference type="GO" id="GO:0008270">
    <property type="term" value="F:zinc ion binding"/>
    <property type="evidence" value="ECO:0007669"/>
    <property type="project" value="UniProtKB-KW"/>
</dbReference>
<evidence type="ECO:0000256" key="1">
    <source>
        <dbReference type="ARBA" id="ARBA00022723"/>
    </source>
</evidence>
<dbReference type="PANTHER" id="PTHR14493">
    <property type="entry name" value="UNKEMPT FAMILY MEMBER"/>
    <property type="match status" value="1"/>
</dbReference>
<evidence type="ECO:0000313" key="8">
    <source>
        <dbReference type="Proteomes" id="UP000232323"/>
    </source>
</evidence>
<proteinExistence type="predicted"/>
<evidence type="ECO:0000256" key="4">
    <source>
        <dbReference type="ARBA" id="ARBA00023125"/>
    </source>
</evidence>
<accession>A0A250XDU4</accession>
<comment type="caution">
    <text evidence="7">The sequence shown here is derived from an EMBL/GenBank/DDBJ whole genome shotgun (WGS) entry which is preliminary data.</text>
</comment>
<dbReference type="InterPro" id="IPR000571">
    <property type="entry name" value="Znf_CCCH"/>
</dbReference>